<keyword evidence="2 3" id="KW-0732">Signal</keyword>
<proteinExistence type="predicted"/>
<evidence type="ECO:0000313" key="5">
    <source>
        <dbReference type="EMBL" id="MBB5538863.1"/>
    </source>
</evidence>
<feature type="domain" description="Solute-binding protein family 3/N-terminal" evidence="4">
    <location>
        <begin position="28"/>
        <end position="256"/>
    </location>
</feature>
<accession>A0A7W8XCG1</accession>
<dbReference type="GO" id="GO:0042597">
    <property type="term" value="C:periplasmic space"/>
    <property type="evidence" value="ECO:0007669"/>
    <property type="project" value="UniProtKB-SubCell"/>
</dbReference>
<dbReference type="SUPFAM" id="SSF53850">
    <property type="entry name" value="Periplasmic binding protein-like II"/>
    <property type="match status" value="1"/>
</dbReference>
<dbReference type="Proteomes" id="UP000585507">
    <property type="component" value="Unassembled WGS sequence"/>
</dbReference>
<dbReference type="Pfam" id="PF00497">
    <property type="entry name" value="SBP_bac_3"/>
    <property type="match status" value="1"/>
</dbReference>
<evidence type="ECO:0000256" key="3">
    <source>
        <dbReference type="SAM" id="SignalP"/>
    </source>
</evidence>
<organism evidence="5 6">
    <name type="scientific">Rhizobium giardinii</name>
    <dbReference type="NCBI Taxonomy" id="56731"/>
    <lineage>
        <taxon>Bacteria</taxon>
        <taxon>Pseudomonadati</taxon>
        <taxon>Pseudomonadota</taxon>
        <taxon>Alphaproteobacteria</taxon>
        <taxon>Hyphomicrobiales</taxon>
        <taxon>Rhizobiaceae</taxon>
        <taxon>Rhizobium/Agrobacterium group</taxon>
        <taxon>Rhizobium</taxon>
    </lineage>
</organism>
<comment type="caution">
    <text evidence="5">The sequence shown here is derived from an EMBL/GenBank/DDBJ whole genome shotgun (WGS) entry which is preliminary data.</text>
</comment>
<evidence type="ECO:0000259" key="4">
    <source>
        <dbReference type="SMART" id="SM00062"/>
    </source>
</evidence>
<dbReference type="InterPro" id="IPR001638">
    <property type="entry name" value="Solute-binding_3/MltF_N"/>
</dbReference>
<dbReference type="AlphaFoldDB" id="A0A7W8XCG1"/>
<evidence type="ECO:0000256" key="1">
    <source>
        <dbReference type="ARBA" id="ARBA00004418"/>
    </source>
</evidence>
<comment type="subcellular location">
    <subcellularLocation>
        <location evidence="1">Periplasm</location>
    </subcellularLocation>
</comment>
<evidence type="ECO:0000313" key="6">
    <source>
        <dbReference type="Proteomes" id="UP000585507"/>
    </source>
</evidence>
<sequence length="260" mass="28646">MKMQKLLAVIGLAGALAMATQVAEAKDTLKVGMDPLYEPFSFQTPDGTLTGFDFEISTALCEAIDVTCDIQPIPYDGSISALQSGQIDALINTYAMTKERLEKFTMVGPYIRPTFRFIVPANSEIDGTEATLKGKTIGIEKGSGGTVKYTNDTFSKYATIQPYEQVNDAILDLSTGRVDAVFGDENQLYYAYARKQPDALKMVGESVRNPDYFGEGQGFMLRKGDDKWAEKLKIALDTIVKNGKYDQISQKYFGRNILGN</sequence>
<dbReference type="PANTHER" id="PTHR35936">
    <property type="entry name" value="MEMBRANE-BOUND LYTIC MUREIN TRANSGLYCOSYLASE F"/>
    <property type="match status" value="1"/>
</dbReference>
<keyword evidence="6" id="KW-1185">Reference proteome</keyword>
<dbReference type="Gene3D" id="3.40.190.10">
    <property type="entry name" value="Periplasmic binding protein-like II"/>
    <property type="match status" value="2"/>
</dbReference>
<name>A0A7W8XCG1_9HYPH</name>
<evidence type="ECO:0000256" key="2">
    <source>
        <dbReference type="ARBA" id="ARBA00022729"/>
    </source>
</evidence>
<dbReference type="SMART" id="SM00062">
    <property type="entry name" value="PBPb"/>
    <property type="match status" value="1"/>
</dbReference>
<dbReference type="EMBL" id="JACHBK010000015">
    <property type="protein sequence ID" value="MBB5538863.1"/>
    <property type="molecule type" value="Genomic_DNA"/>
</dbReference>
<gene>
    <name evidence="5" type="ORF">GGD55_005603</name>
</gene>
<reference evidence="5 6" key="1">
    <citation type="submission" date="2020-08" db="EMBL/GenBank/DDBJ databases">
        <title>Genomic Encyclopedia of Type Strains, Phase IV (KMG-V): Genome sequencing to study the core and pangenomes of soil and plant-associated prokaryotes.</title>
        <authorList>
            <person name="Whitman W."/>
        </authorList>
    </citation>
    <scope>NUCLEOTIDE SEQUENCE [LARGE SCALE GENOMIC DNA]</scope>
    <source>
        <strain evidence="5 6">SEMIA 4084</strain>
    </source>
</reference>
<protein>
    <submittedName>
        <fullName evidence="5">ABC-type amino acid transport substrate-binding protein</fullName>
    </submittedName>
</protein>
<feature type="signal peptide" evidence="3">
    <location>
        <begin position="1"/>
        <end position="25"/>
    </location>
</feature>
<dbReference type="RefSeq" id="WP_018325689.1">
    <property type="nucleotide sequence ID" value="NZ_JACHBK010000015.1"/>
</dbReference>
<dbReference type="PANTHER" id="PTHR35936:SF17">
    <property type="entry name" value="ARGININE-BINDING EXTRACELLULAR PROTEIN ARTP"/>
    <property type="match status" value="1"/>
</dbReference>
<feature type="chain" id="PRO_5031147050" evidence="3">
    <location>
        <begin position="26"/>
        <end position="260"/>
    </location>
</feature>